<evidence type="ECO:0000313" key="3">
    <source>
        <dbReference type="Proteomes" id="UP000095662"/>
    </source>
</evidence>
<dbReference type="EC" id="2.7.1.2" evidence="2"/>
<dbReference type="Gene3D" id="3.30.420.40">
    <property type="match status" value="2"/>
</dbReference>
<dbReference type="STRING" id="39492.ERS852540_00835"/>
<protein>
    <submittedName>
        <fullName evidence="2">Glucokinase</fullName>
        <ecNumber evidence="2">2.7.1.2</ecNumber>
    </submittedName>
</protein>
<reference evidence="2 3" key="1">
    <citation type="submission" date="2015-09" db="EMBL/GenBank/DDBJ databases">
        <authorList>
            <consortium name="Pathogen Informatics"/>
        </authorList>
    </citation>
    <scope>NUCLEOTIDE SEQUENCE [LARGE SCALE GENOMIC DNA]</scope>
    <source>
        <strain evidence="2 3">2789STDY5834928</strain>
    </source>
</reference>
<organism evidence="2 3">
    <name type="scientific">[Eubacterium] siraeum</name>
    <dbReference type="NCBI Taxonomy" id="39492"/>
    <lineage>
        <taxon>Bacteria</taxon>
        <taxon>Bacillati</taxon>
        <taxon>Bacillota</taxon>
        <taxon>Clostridia</taxon>
        <taxon>Eubacteriales</taxon>
        <taxon>Oscillospiraceae</taxon>
        <taxon>Oscillospiraceae incertae sedis</taxon>
    </lineage>
</organism>
<sequence>MYNIGIDLGGTNIKVGVVNDDFKIVGKSNIKTDLPRPAEEIADSIAKGVELACKEAGIDVKDINSIGIGTPGVADRNTGVVLYSCNLGFNNTDLGGLLKHCLGTDIYVENDANVAAYGEVLGGAAKGYKDVVVITLGTGVGGGIIIGGKIYTGFNFCGAELGHVVIEYNGRQCNCGRKGCFEAYSSATALITATKKAMEEDKDSAMWNIAGSIDKVDGKTAFDAMRAGDKSGKAVVDEYLNYLGCGLTNVVNTFQPEMLLIGGGICKEGDYLTKPLEEYIKRESYCINPEHSTVLGICKLGNDAGIVGAANLYRLKD</sequence>
<dbReference type="Pfam" id="PF00480">
    <property type="entry name" value="ROK"/>
    <property type="match status" value="1"/>
</dbReference>
<dbReference type="SUPFAM" id="SSF53067">
    <property type="entry name" value="Actin-like ATPase domain"/>
    <property type="match status" value="1"/>
</dbReference>
<gene>
    <name evidence="2" type="primary">glcK_2</name>
    <name evidence="2" type="ORF">ERS852540_00835</name>
</gene>
<dbReference type="PANTHER" id="PTHR18964">
    <property type="entry name" value="ROK (REPRESSOR, ORF, KINASE) FAMILY"/>
    <property type="match status" value="1"/>
</dbReference>
<dbReference type="Proteomes" id="UP000095662">
    <property type="component" value="Unassembled WGS sequence"/>
</dbReference>
<comment type="similarity">
    <text evidence="1">Belongs to the ROK (NagC/XylR) family.</text>
</comment>
<evidence type="ECO:0000313" key="2">
    <source>
        <dbReference type="EMBL" id="CUQ84248.1"/>
    </source>
</evidence>
<dbReference type="EMBL" id="CZBY01000005">
    <property type="protein sequence ID" value="CUQ84248.1"/>
    <property type="molecule type" value="Genomic_DNA"/>
</dbReference>
<dbReference type="InterPro" id="IPR043129">
    <property type="entry name" value="ATPase_NBD"/>
</dbReference>
<proteinExistence type="inferred from homology"/>
<dbReference type="OrthoDB" id="9810372at2"/>
<dbReference type="PANTHER" id="PTHR18964:SF149">
    <property type="entry name" value="BIFUNCTIONAL UDP-N-ACETYLGLUCOSAMINE 2-EPIMERASE_N-ACETYLMANNOSAMINE KINASE"/>
    <property type="match status" value="1"/>
</dbReference>
<dbReference type="AlphaFoldDB" id="A0A174ZJ48"/>
<keyword evidence="2" id="KW-0808">Transferase</keyword>
<accession>A0A174ZJ48</accession>
<dbReference type="InterPro" id="IPR000600">
    <property type="entry name" value="ROK"/>
</dbReference>
<dbReference type="InterPro" id="IPR049874">
    <property type="entry name" value="ROK_cs"/>
</dbReference>
<evidence type="ECO:0000256" key="1">
    <source>
        <dbReference type="ARBA" id="ARBA00006479"/>
    </source>
</evidence>
<name>A0A174ZJ48_9FIRM</name>
<dbReference type="PROSITE" id="PS01125">
    <property type="entry name" value="ROK"/>
    <property type="match status" value="1"/>
</dbReference>
<keyword evidence="2" id="KW-0418">Kinase</keyword>
<dbReference type="GO" id="GO:0004340">
    <property type="term" value="F:glucokinase activity"/>
    <property type="evidence" value="ECO:0007669"/>
    <property type="project" value="UniProtKB-EC"/>
</dbReference>